<organism evidence="2 3">
    <name type="scientific">Pyxidicoccus parkwayensis</name>
    <dbReference type="NCBI Taxonomy" id="2813578"/>
    <lineage>
        <taxon>Bacteria</taxon>
        <taxon>Pseudomonadati</taxon>
        <taxon>Myxococcota</taxon>
        <taxon>Myxococcia</taxon>
        <taxon>Myxococcales</taxon>
        <taxon>Cystobacterineae</taxon>
        <taxon>Myxococcaceae</taxon>
        <taxon>Pyxidicoccus</taxon>
    </lineage>
</organism>
<dbReference type="Proteomes" id="UP000662747">
    <property type="component" value="Chromosome"/>
</dbReference>
<protein>
    <recommendedName>
        <fullName evidence="4">Lipoprotein</fullName>
    </recommendedName>
</protein>
<evidence type="ECO:0000313" key="2">
    <source>
        <dbReference type="EMBL" id="QSQ20973.1"/>
    </source>
</evidence>
<dbReference type="EMBL" id="CP071090">
    <property type="protein sequence ID" value="QSQ20973.1"/>
    <property type="molecule type" value="Genomic_DNA"/>
</dbReference>
<keyword evidence="3" id="KW-1185">Reference proteome</keyword>
<dbReference type="RefSeq" id="WP_206722552.1">
    <property type="nucleotide sequence ID" value="NZ_CP071090.1"/>
</dbReference>
<evidence type="ECO:0008006" key="4">
    <source>
        <dbReference type="Google" id="ProtNLM"/>
    </source>
</evidence>
<keyword evidence="1" id="KW-0732">Signal</keyword>
<gene>
    <name evidence="2" type="ORF">JY651_38085</name>
</gene>
<evidence type="ECO:0000313" key="3">
    <source>
        <dbReference type="Proteomes" id="UP000662747"/>
    </source>
</evidence>
<feature type="signal peptide" evidence="1">
    <location>
        <begin position="1"/>
        <end position="20"/>
    </location>
</feature>
<dbReference type="PROSITE" id="PS51257">
    <property type="entry name" value="PROKAR_LIPOPROTEIN"/>
    <property type="match status" value="1"/>
</dbReference>
<feature type="chain" id="PRO_5046680375" description="Lipoprotein" evidence="1">
    <location>
        <begin position="21"/>
        <end position="451"/>
    </location>
</feature>
<reference evidence="2 3" key="1">
    <citation type="submission" date="2021-02" db="EMBL/GenBank/DDBJ databases">
        <title>De Novo genome assembly of isolated myxobacteria.</title>
        <authorList>
            <person name="Stevens D.C."/>
        </authorList>
    </citation>
    <scope>NUCLEOTIDE SEQUENCE [LARGE SCALE GENOMIC DNA]</scope>
    <source>
        <strain evidence="3">SCPEA02</strain>
    </source>
</reference>
<evidence type="ECO:0000256" key="1">
    <source>
        <dbReference type="SAM" id="SignalP"/>
    </source>
</evidence>
<proteinExistence type="predicted"/>
<name>A0ABX7NQK2_9BACT</name>
<accession>A0ABX7NQK2</accession>
<sequence>MKTAPLLALSALLALSGCGASDDACFPTTIFDDSSAGPPAFRVDAPASLQVSALQTLSCSGKTDSQVPDSVTAEVFDPDNQLVPSEVELAVNGMSAVVRFTPKTTGRHHVLVAFAPVGSVQQLGVYVARTWSGSNTATTLPLPRCTQLDRTTRGTWLCDGVAVHADGRTQRLGTSTLAPDVAVAGNVVWVVGSEGRVRRFEDTGGTELELTGSLLLSTSAPVTTIQSRLATQNELWVLDSQRLHRFVFTEAGVLAAAGATTWISGTETPFGTDNTLGLLVRVSSERVLVVKMTPLADSQACSFQLESDGAFAATGEPCLPLRGTPVGYEDGVVWMRAGAPFQAGGQTLQRWAVSDGTLMEQGSLVLDSRVEGVVTALRAGFLVPDVRLGFLPTSFSVLPVVSASQGPLGLEILPGTASLASELRTVSPRFYWEGDNRVSGASTVVYERPAG</sequence>